<dbReference type="OrthoDB" id="1372254at2"/>
<dbReference type="RefSeq" id="WP_121377136.1">
    <property type="nucleotide sequence ID" value="NZ_RBLC01000004.1"/>
</dbReference>
<gene>
    <name evidence="2" type="ORF">CLV94_2856</name>
</gene>
<dbReference type="Proteomes" id="UP000277579">
    <property type="component" value="Unassembled WGS sequence"/>
</dbReference>
<dbReference type="EMBL" id="RBLC01000004">
    <property type="protein sequence ID" value="RKS20477.1"/>
    <property type="molecule type" value="Genomic_DNA"/>
</dbReference>
<dbReference type="AlphaFoldDB" id="A0A495M334"/>
<accession>A0A495M334</accession>
<feature type="chain" id="PRO_5019752583" description="Tissue inhibitor of metalloproteinase" evidence="1">
    <location>
        <begin position="19"/>
        <end position="189"/>
    </location>
</feature>
<evidence type="ECO:0000313" key="3">
    <source>
        <dbReference type="Proteomes" id="UP000277579"/>
    </source>
</evidence>
<comment type="caution">
    <text evidence="2">The sequence shown here is derived from an EMBL/GenBank/DDBJ whole genome shotgun (WGS) entry which is preliminary data.</text>
</comment>
<evidence type="ECO:0008006" key="4">
    <source>
        <dbReference type="Google" id="ProtNLM"/>
    </source>
</evidence>
<sequence length="189" mass="21515">MKRLLLIAFLMLQMGLYAQKPCEYSSNFTDSIGSYKETVQKIVHEKNFAGTSSYIFFSLINASDIPLLNFQSIQKSKDFIKANCFDKNSKIYLQLTNGKIITLLISDEGNCGSMVRDEAQSANIRISSGSFLFMKNTMEELEKSPVSLIRVKYATETIDYVMKKELVSELNGEKSYPENFFIDNLKCLN</sequence>
<protein>
    <recommendedName>
        <fullName evidence="4">Tissue inhibitor of metalloproteinase</fullName>
    </recommendedName>
</protein>
<name>A0A495M334_9FLAO</name>
<keyword evidence="3" id="KW-1185">Reference proteome</keyword>
<organism evidence="2 3">
    <name type="scientific">Flavobacterium endophyticum</name>
    <dbReference type="NCBI Taxonomy" id="1540163"/>
    <lineage>
        <taxon>Bacteria</taxon>
        <taxon>Pseudomonadati</taxon>
        <taxon>Bacteroidota</taxon>
        <taxon>Flavobacteriia</taxon>
        <taxon>Flavobacteriales</taxon>
        <taxon>Flavobacteriaceae</taxon>
        <taxon>Flavobacterium</taxon>
    </lineage>
</organism>
<reference evidence="2 3" key="1">
    <citation type="submission" date="2018-10" db="EMBL/GenBank/DDBJ databases">
        <title>Genomic Encyclopedia of Archaeal and Bacterial Type Strains, Phase II (KMG-II): from individual species to whole genera.</title>
        <authorList>
            <person name="Goeker M."/>
        </authorList>
    </citation>
    <scope>NUCLEOTIDE SEQUENCE [LARGE SCALE GENOMIC DNA]</scope>
    <source>
        <strain evidence="2 3">DSM 29537</strain>
    </source>
</reference>
<evidence type="ECO:0000313" key="2">
    <source>
        <dbReference type="EMBL" id="RKS20477.1"/>
    </source>
</evidence>
<proteinExistence type="predicted"/>
<keyword evidence="1" id="KW-0732">Signal</keyword>
<evidence type="ECO:0000256" key="1">
    <source>
        <dbReference type="SAM" id="SignalP"/>
    </source>
</evidence>
<feature type="signal peptide" evidence="1">
    <location>
        <begin position="1"/>
        <end position="18"/>
    </location>
</feature>